<organism evidence="1 2">
    <name type="scientific">Vibrio pectenicida</name>
    <dbReference type="NCBI Taxonomy" id="62763"/>
    <lineage>
        <taxon>Bacteria</taxon>
        <taxon>Pseudomonadati</taxon>
        <taxon>Pseudomonadota</taxon>
        <taxon>Gammaproteobacteria</taxon>
        <taxon>Vibrionales</taxon>
        <taxon>Vibrionaceae</taxon>
        <taxon>Vibrio</taxon>
    </lineage>
</organism>
<name>A0A427TZJ7_9VIBR</name>
<reference evidence="1 2" key="1">
    <citation type="submission" date="2018-12" db="EMBL/GenBank/DDBJ databases">
        <title>Genomic taxonomy of the Vibrionaceae family.</title>
        <authorList>
            <person name="Gomez-Gil B."/>
            <person name="Enciso-Ibarra K."/>
        </authorList>
    </citation>
    <scope>NUCLEOTIDE SEQUENCE [LARGE SCALE GENOMIC DNA]</scope>
    <source>
        <strain evidence="1 2">CAIM 594</strain>
    </source>
</reference>
<accession>A0A427TZJ7</accession>
<sequence>MVYLTTKAVHELATSVINHTGITVAQTLSTGEQGEIVLLGDMDYGTTKVAGVIDASAPNGGNGGFIETSAANIKIANDTQINTKSKQGENGTWLIDPTDFTVSASGGDISGTALSSNLASGNVQIQTTGVGGNLYVNDTVSWSANKLTLTANNNIEINSNIVATGLGSAYTIASGVDVLIPKAANFTWKKGSAGTVNNLYFGNSLIKFDKNTGAAITDTGALLQPFYYDDGISSSRIAGWYQLTYQDYPLDFGIATGGDGSNSWNYNGEVLATNGEIGSMTLLESVKNSLSINIANYDEGIGTLVATTNVNVTETANTIDITNSYTLEQDKKFVRTTTTVSNNSTTTPLTNVRLWIGTRDDFVGESDTSYMAKGNISDGFAQISEQNTQAKAIKITEEIDGTGAAVLFYSTSDGADTVTTGFGKFSKIMQKDPRSSEIITNKIDGSYGLFLRMADLDPNSSENLNWYYAAGKASGIENIIQNVADDSSAIISPPTTPPTPTPAIDSSIPQATAVSVVQSIAPLPNKVIVTPLEINFSNDIGSLNIVQIDSSEVEGDTNSSNNGKDKTIESSTWLYSQHNVSGPLKVFVVDGGINFPTWVTPDFINSFNQIKVDTQIQKR</sequence>
<protein>
    <submittedName>
        <fullName evidence="1">Uncharacterized protein</fullName>
    </submittedName>
</protein>
<comment type="caution">
    <text evidence="1">The sequence shown here is derived from an EMBL/GenBank/DDBJ whole genome shotgun (WGS) entry which is preliminary data.</text>
</comment>
<evidence type="ECO:0000313" key="2">
    <source>
        <dbReference type="Proteomes" id="UP000269041"/>
    </source>
</evidence>
<dbReference type="EMBL" id="RSFA01000103">
    <property type="protein sequence ID" value="RSD29862.1"/>
    <property type="molecule type" value="Genomic_DNA"/>
</dbReference>
<evidence type="ECO:0000313" key="1">
    <source>
        <dbReference type="EMBL" id="RSD29862.1"/>
    </source>
</evidence>
<keyword evidence="2" id="KW-1185">Reference proteome</keyword>
<dbReference type="AlphaFoldDB" id="A0A427TZJ7"/>
<dbReference type="OrthoDB" id="5832782at2"/>
<dbReference type="RefSeq" id="WP_125322924.1">
    <property type="nucleotide sequence ID" value="NZ_AP024890.1"/>
</dbReference>
<gene>
    <name evidence="1" type="ORF">EJA03_16960</name>
</gene>
<proteinExistence type="predicted"/>
<dbReference type="Proteomes" id="UP000269041">
    <property type="component" value="Unassembled WGS sequence"/>
</dbReference>